<dbReference type="GO" id="GO:0005198">
    <property type="term" value="F:structural molecule activity"/>
    <property type="evidence" value="ECO:0007669"/>
    <property type="project" value="InterPro"/>
</dbReference>
<evidence type="ECO:0000313" key="3">
    <source>
        <dbReference type="Proteomes" id="UP000198656"/>
    </source>
</evidence>
<dbReference type="RefSeq" id="WP_092328900.1">
    <property type="nucleotide sequence ID" value="NZ_FNCP01000001.1"/>
</dbReference>
<dbReference type="PANTHER" id="PTHR42792">
    <property type="entry name" value="FLAGELLIN"/>
    <property type="match status" value="1"/>
</dbReference>
<protein>
    <submittedName>
        <fullName evidence="2">Flagellar hook-associated protein 3 FlgL</fullName>
    </submittedName>
</protein>
<sequence length="302" mass="33232">MRITNNTISSNFLGSLNRSLEKSLKIQTQLADGKALHAPSDDPIKAVRSLRYSTSMELNNQYTQNAEDALSWMNTTDDDMQDLSSIMISIKEQVVQASNGTNPQSAIQAIGDSVDNLINQMINIGNSQLGGRYIFAGQNDKTTPFIRDGDTITYNGDNQKISMPIHPGISTPSQDSVNLTGEDVFGPNLKILNDLIDIKNHLKSGSTEDQEWLSETGLALIEEDHSSMLQSHTELGARMSMYEMAKNMLDGSNTIIAEDQANNDYIDVAKGIIDYKNAENVYKMALQIGASIMPMSLADFLR</sequence>
<dbReference type="GO" id="GO:0009424">
    <property type="term" value="C:bacterial-type flagellum hook"/>
    <property type="evidence" value="ECO:0007669"/>
    <property type="project" value="InterPro"/>
</dbReference>
<dbReference type="AlphaFoldDB" id="A0A1G7S2F2"/>
<name>A0A1G7S2F2_9FIRM</name>
<dbReference type="OrthoDB" id="9758307at2"/>
<evidence type="ECO:0000259" key="1">
    <source>
        <dbReference type="Pfam" id="PF00669"/>
    </source>
</evidence>
<dbReference type="InterPro" id="IPR001492">
    <property type="entry name" value="Flagellin"/>
</dbReference>
<dbReference type="PANTHER" id="PTHR42792:SF1">
    <property type="entry name" value="FLAGELLAR HOOK-ASSOCIATED PROTEIN 3"/>
    <property type="match status" value="1"/>
</dbReference>
<organism evidence="2 3">
    <name type="scientific">Desulfosporosinus hippei DSM 8344</name>
    <dbReference type="NCBI Taxonomy" id="1121419"/>
    <lineage>
        <taxon>Bacteria</taxon>
        <taxon>Bacillati</taxon>
        <taxon>Bacillota</taxon>
        <taxon>Clostridia</taxon>
        <taxon>Eubacteriales</taxon>
        <taxon>Desulfitobacteriaceae</taxon>
        <taxon>Desulfosporosinus</taxon>
    </lineage>
</organism>
<accession>A0A1G7S2F2</accession>
<dbReference type="NCBIfam" id="TIGR02550">
    <property type="entry name" value="flagell_flgL"/>
    <property type="match status" value="1"/>
</dbReference>
<dbReference type="InterPro" id="IPR001029">
    <property type="entry name" value="Flagellin_N"/>
</dbReference>
<dbReference type="SUPFAM" id="SSF64518">
    <property type="entry name" value="Phase 1 flagellin"/>
    <property type="match status" value="1"/>
</dbReference>
<dbReference type="STRING" id="1121419.SAMN05443529_101268"/>
<keyword evidence="3" id="KW-1185">Reference proteome</keyword>
<reference evidence="3" key="1">
    <citation type="submission" date="2016-10" db="EMBL/GenBank/DDBJ databases">
        <authorList>
            <person name="Varghese N."/>
            <person name="Submissions S."/>
        </authorList>
    </citation>
    <scope>NUCLEOTIDE SEQUENCE [LARGE SCALE GENOMIC DNA]</scope>
    <source>
        <strain evidence="3">DSM 8344</strain>
    </source>
</reference>
<dbReference type="GO" id="GO:0071973">
    <property type="term" value="P:bacterial-type flagellum-dependent cell motility"/>
    <property type="evidence" value="ECO:0007669"/>
    <property type="project" value="InterPro"/>
</dbReference>
<keyword evidence="2" id="KW-0969">Cilium</keyword>
<evidence type="ECO:0000313" key="2">
    <source>
        <dbReference type="EMBL" id="SDG17207.1"/>
    </source>
</evidence>
<dbReference type="EMBL" id="FNCP01000001">
    <property type="protein sequence ID" value="SDG17207.1"/>
    <property type="molecule type" value="Genomic_DNA"/>
</dbReference>
<feature type="domain" description="Flagellin N-terminal" evidence="1">
    <location>
        <begin position="3"/>
        <end position="139"/>
    </location>
</feature>
<keyword evidence="2" id="KW-0282">Flagellum</keyword>
<keyword evidence="2" id="KW-0966">Cell projection</keyword>
<dbReference type="Pfam" id="PF00669">
    <property type="entry name" value="Flagellin_N"/>
    <property type="match status" value="1"/>
</dbReference>
<dbReference type="Gene3D" id="1.20.1330.10">
    <property type="entry name" value="f41 fragment of flagellin, N-terminal domain"/>
    <property type="match status" value="1"/>
</dbReference>
<dbReference type="InterPro" id="IPR013384">
    <property type="entry name" value="Flagell_FlgL"/>
</dbReference>
<gene>
    <name evidence="2" type="ORF">SAMN05443529_101268</name>
</gene>
<proteinExistence type="predicted"/>
<dbReference type="Proteomes" id="UP000198656">
    <property type="component" value="Unassembled WGS sequence"/>
</dbReference>